<dbReference type="Proteomes" id="UP000189735">
    <property type="component" value="Unassembled WGS sequence"/>
</dbReference>
<protein>
    <submittedName>
        <fullName evidence="1">Uncharacterized protein</fullName>
    </submittedName>
</protein>
<evidence type="ECO:0000313" key="1">
    <source>
        <dbReference type="EMBL" id="SKB01213.1"/>
    </source>
</evidence>
<dbReference type="RefSeq" id="WP_078715222.1">
    <property type="nucleotide sequence ID" value="NZ_FUYG01000009.1"/>
</dbReference>
<gene>
    <name evidence="1" type="ORF">SAMN06295879_3203</name>
</gene>
<dbReference type="AlphaFoldDB" id="A0A1T4YHM9"/>
<evidence type="ECO:0000313" key="2">
    <source>
        <dbReference type="Proteomes" id="UP000189735"/>
    </source>
</evidence>
<accession>A0A1T4YHM9</accession>
<dbReference type="EMBL" id="FUYG01000009">
    <property type="protein sequence ID" value="SKB01213.1"/>
    <property type="molecule type" value="Genomic_DNA"/>
</dbReference>
<proteinExistence type="predicted"/>
<organism evidence="1 2">
    <name type="scientific">Agreia bicolorata</name>
    <dbReference type="NCBI Taxonomy" id="110935"/>
    <lineage>
        <taxon>Bacteria</taxon>
        <taxon>Bacillati</taxon>
        <taxon>Actinomycetota</taxon>
        <taxon>Actinomycetes</taxon>
        <taxon>Micrococcales</taxon>
        <taxon>Microbacteriaceae</taxon>
        <taxon>Agreia</taxon>
    </lineage>
</organism>
<name>A0A1T4YHM9_9MICO</name>
<reference evidence="2" key="1">
    <citation type="submission" date="2017-02" db="EMBL/GenBank/DDBJ databases">
        <authorList>
            <person name="Varghese N."/>
            <person name="Submissions S."/>
        </authorList>
    </citation>
    <scope>NUCLEOTIDE SEQUENCE [LARGE SCALE GENOMIC DNA]</scope>
    <source>
        <strain evidence="2">VKM Ac-2052</strain>
    </source>
</reference>
<sequence>MTEKTYTALYLDGPLAGQTEDRAFIDGQFDSRFPALGAVGGLESTFWYEAGDTEEVDGHLTVKYSFDAADSDPTVRTGDVGDDH</sequence>